<keyword evidence="3" id="KW-1185">Reference proteome</keyword>
<feature type="transmembrane region" description="Helical" evidence="1">
    <location>
        <begin position="52"/>
        <end position="72"/>
    </location>
</feature>
<protein>
    <submittedName>
        <fullName evidence="2">Uncharacterized protein</fullName>
    </submittedName>
</protein>
<evidence type="ECO:0000256" key="1">
    <source>
        <dbReference type="SAM" id="Phobius"/>
    </source>
</evidence>
<evidence type="ECO:0000313" key="3">
    <source>
        <dbReference type="Proteomes" id="UP000248044"/>
    </source>
</evidence>
<gene>
    <name evidence="2" type="ORF">DFR85_13375</name>
</gene>
<dbReference type="RefSeq" id="WP_110271313.1">
    <property type="nucleotide sequence ID" value="NZ_CP029289.2"/>
</dbReference>
<keyword evidence="1" id="KW-0812">Transmembrane</keyword>
<dbReference type="EMBL" id="CP029289">
    <property type="protein sequence ID" value="AWR95435.1"/>
    <property type="molecule type" value="Genomic_DNA"/>
</dbReference>
<organism evidence="2 3">
    <name type="scientific">Acidianus brierleyi</name>
    <dbReference type="NCBI Taxonomy" id="41673"/>
    <lineage>
        <taxon>Archaea</taxon>
        <taxon>Thermoproteota</taxon>
        <taxon>Thermoprotei</taxon>
        <taxon>Sulfolobales</taxon>
        <taxon>Sulfolobaceae</taxon>
        <taxon>Acidianus</taxon>
    </lineage>
</organism>
<keyword evidence="1" id="KW-1133">Transmembrane helix</keyword>
<dbReference type="OrthoDB" id="44262at2157"/>
<name>A0A2U9IHI6_9CREN</name>
<dbReference type="KEGG" id="abri:DFR85_13375"/>
<keyword evidence="1" id="KW-0472">Membrane</keyword>
<reference evidence="2 3" key="1">
    <citation type="submission" date="2018-05" db="EMBL/GenBank/DDBJ databases">
        <title>Complete Genome Sequences of Extremely Thermoacidophilic, Metal-Mobilizing Type-Strain Members of the Archaeal Family Sulfolobaceae: Acidianus brierleyi DSM-1651T, Acidianus sulfidivorans DSM-18786T, Metallosphaera hakonensis DSM-7519T, and Metallosphaera prunae DSM-10039T.</title>
        <authorList>
            <person name="Counts J.A."/>
            <person name="Kelly R.M."/>
        </authorList>
    </citation>
    <scope>NUCLEOTIDE SEQUENCE [LARGE SCALE GENOMIC DNA]</scope>
    <source>
        <strain evidence="2 3">DSM 1651</strain>
    </source>
</reference>
<sequence>MDKLKIVLTISSIILLGLAVYLHSIDHPTFLTEHGPYWMPLAHPSRMIPPPWYANLWIEVLTTSFVILFISWHMEFYHSFRILYKSFRVLYKKWYNYEFGEQKSPFEIHRPEE</sequence>
<evidence type="ECO:0000313" key="2">
    <source>
        <dbReference type="EMBL" id="AWR95435.1"/>
    </source>
</evidence>
<accession>A0A2U9IHI6</accession>
<proteinExistence type="predicted"/>
<dbReference type="Proteomes" id="UP000248044">
    <property type="component" value="Chromosome"/>
</dbReference>
<dbReference type="GeneID" id="36833165"/>
<dbReference type="AlphaFoldDB" id="A0A2U9IHI6"/>